<protein>
    <submittedName>
        <fullName evidence="1">Predicted protein</fullName>
    </submittedName>
</protein>
<keyword evidence="2" id="KW-1185">Reference proteome</keyword>
<reference evidence="2" key="1">
    <citation type="journal article" date="2011" name="Nat. Commun.">
        <title>Effector diversification within compartments of the Leptosphaeria maculans genome affected by Repeat-Induced Point mutations.</title>
        <authorList>
            <person name="Rouxel T."/>
            <person name="Grandaubert J."/>
            <person name="Hane J.K."/>
            <person name="Hoede C."/>
            <person name="van de Wouw A.P."/>
            <person name="Couloux A."/>
            <person name="Dominguez V."/>
            <person name="Anthouard V."/>
            <person name="Bally P."/>
            <person name="Bourras S."/>
            <person name="Cozijnsen A.J."/>
            <person name="Ciuffetti L.M."/>
            <person name="Degrave A."/>
            <person name="Dilmaghani A."/>
            <person name="Duret L."/>
            <person name="Fudal I."/>
            <person name="Goodwin S.B."/>
            <person name="Gout L."/>
            <person name="Glaser N."/>
            <person name="Linglin J."/>
            <person name="Kema G.H.J."/>
            <person name="Lapalu N."/>
            <person name="Lawrence C.B."/>
            <person name="May K."/>
            <person name="Meyer M."/>
            <person name="Ollivier B."/>
            <person name="Poulain J."/>
            <person name="Schoch C.L."/>
            <person name="Simon A."/>
            <person name="Spatafora J.W."/>
            <person name="Stachowiak A."/>
            <person name="Turgeon B.G."/>
            <person name="Tyler B.M."/>
            <person name="Vincent D."/>
            <person name="Weissenbach J."/>
            <person name="Amselem J."/>
            <person name="Quesneville H."/>
            <person name="Oliver R.P."/>
            <person name="Wincker P."/>
            <person name="Balesdent M.-H."/>
            <person name="Howlett B.J."/>
        </authorList>
    </citation>
    <scope>NUCLEOTIDE SEQUENCE [LARGE SCALE GENOMIC DNA]</scope>
    <source>
        <strain evidence="2">JN3 / isolate v23.1.3 / race Av1-4-5-6-7-8</strain>
    </source>
</reference>
<dbReference type="VEuPathDB" id="FungiDB:LEMA_uP075790.1"/>
<dbReference type="HOGENOM" id="CLU_2850150_0_0_1"/>
<evidence type="ECO:0000313" key="1">
    <source>
        <dbReference type="EMBL" id="CBX99990.1"/>
    </source>
</evidence>
<dbReference type="Proteomes" id="UP000002668">
    <property type="component" value="Genome"/>
</dbReference>
<dbReference type="InParanoid" id="E5A8P5"/>
<gene>
    <name evidence="1" type="ORF">LEMA_uP075790.1</name>
</gene>
<evidence type="ECO:0000313" key="2">
    <source>
        <dbReference type="Proteomes" id="UP000002668"/>
    </source>
</evidence>
<dbReference type="OrthoDB" id="10465974at2759"/>
<name>E5A8P5_LEPMJ</name>
<dbReference type="AlphaFoldDB" id="E5A8P5"/>
<proteinExistence type="predicted"/>
<sequence>MWDRRLRTREPITVVSHRDHGTLGQAPRPVTLTVDVIAHPSTPSISLPQIHTSPLHALFANEEVC</sequence>
<organism evidence="2">
    <name type="scientific">Leptosphaeria maculans (strain JN3 / isolate v23.1.3 / race Av1-4-5-6-7-8)</name>
    <name type="common">Blackleg fungus</name>
    <name type="synonym">Phoma lingam</name>
    <dbReference type="NCBI Taxonomy" id="985895"/>
    <lineage>
        <taxon>Eukaryota</taxon>
        <taxon>Fungi</taxon>
        <taxon>Dikarya</taxon>
        <taxon>Ascomycota</taxon>
        <taxon>Pezizomycotina</taxon>
        <taxon>Dothideomycetes</taxon>
        <taxon>Pleosporomycetidae</taxon>
        <taxon>Pleosporales</taxon>
        <taxon>Pleosporineae</taxon>
        <taxon>Leptosphaeriaceae</taxon>
        <taxon>Plenodomus</taxon>
        <taxon>Plenodomus lingam/Leptosphaeria maculans species complex</taxon>
    </lineage>
</organism>
<dbReference type="EMBL" id="FP929137">
    <property type="protein sequence ID" value="CBX99990.1"/>
    <property type="molecule type" value="Genomic_DNA"/>
</dbReference>
<accession>E5A8P5</accession>